<dbReference type="EMBL" id="CM001403">
    <property type="protein sequence ID" value="EHQ26982.1"/>
    <property type="molecule type" value="Genomic_DNA"/>
</dbReference>
<evidence type="ECO:0000313" key="3">
    <source>
        <dbReference type="Proteomes" id="UP000002774"/>
    </source>
</evidence>
<keyword evidence="3" id="KW-1185">Reference proteome</keyword>
<keyword evidence="1" id="KW-1133">Transmembrane helix</keyword>
<evidence type="ECO:0000313" key="2">
    <source>
        <dbReference type="EMBL" id="EHQ26982.1"/>
    </source>
</evidence>
<name>H1YAD9_9SPHI</name>
<dbReference type="RefSeq" id="WP_008507233.1">
    <property type="nucleotide sequence ID" value="NZ_CM001403.1"/>
</dbReference>
<gene>
    <name evidence="2" type="ORF">Mucpa_2871</name>
</gene>
<sequence>MKNQQVELDEKTLTSVLDEHVSELKEIKDFIKQQGQQLDQKNKLITEKQNDNAKLIASFEQKYQKIEVIAPKPDTAPMLLTLANGMMEIRKTVRELISQQFEKNRVLVLPEDKGKLYLKIKAKQIGLLAGAAIVFCFVCWFGFRYLYLNSQNSNFRKVWYWNYMHQDSTGRKRMDDELASYKLSGVNSQRTDSIDLFQKRQENVLRIKELQREADSLKTINPYSK</sequence>
<keyword evidence="1" id="KW-0812">Transmembrane</keyword>
<proteinExistence type="predicted"/>
<organism evidence="2 3">
    <name type="scientific">Mucilaginibacter paludis DSM 18603</name>
    <dbReference type="NCBI Taxonomy" id="714943"/>
    <lineage>
        <taxon>Bacteria</taxon>
        <taxon>Pseudomonadati</taxon>
        <taxon>Bacteroidota</taxon>
        <taxon>Sphingobacteriia</taxon>
        <taxon>Sphingobacteriales</taxon>
        <taxon>Sphingobacteriaceae</taxon>
        <taxon>Mucilaginibacter</taxon>
    </lineage>
</organism>
<accession>H1YAD9</accession>
<dbReference type="AlphaFoldDB" id="H1YAD9"/>
<reference evidence="2" key="1">
    <citation type="submission" date="2011-09" db="EMBL/GenBank/DDBJ databases">
        <title>The permanent draft genome of Mucilaginibacter paludis DSM 18603.</title>
        <authorList>
            <consortium name="US DOE Joint Genome Institute (JGI-PGF)"/>
            <person name="Lucas S."/>
            <person name="Han J."/>
            <person name="Lapidus A."/>
            <person name="Bruce D."/>
            <person name="Goodwin L."/>
            <person name="Pitluck S."/>
            <person name="Peters L."/>
            <person name="Kyrpides N."/>
            <person name="Mavromatis K."/>
            <person name="Ivanova N."/>
            <person name="Mikhailova N."/>
            <person name="Held B."/>
            <person name="Detter J.C."/>
            <person name="Tapia R."/>
            <person name="Han C."/>
            <person name="Land M."/>
            <person name="Hauser L."/>
            <person name="Markowitz V."/>
            <person name="Cheng J.-F."/>
            <person name="Hugenholtz P."/>
            <person name="Woyke T."/>
            <person name="Wu D."/>
            <person name="Tindall B."/>
            <person name="Brambilla E."/>
            <person name="Klenk H.-P."/>
            <person name="Eisen J.A."/>
        </authorList>
    </citation>
    <scope>NUCLEOTIDE SEQUENCE [LARGE SCALE GENOMIC DNA]</scope>
    <source>
        <strain evidence="2">DSM 18603</strain>
    </source>
</reference>
<evidence type="ECO:0000256" key="1">
    <source>
        <dbReference type="SAM" id="Phobius"/>
    </source>
</evidence>
<feature type="transmembrane region" description="Helical" evidence="1">
    <location>
        <begin position="125"/>
        <end position="147"/>
    </location>
</feature>
<keyword evidence="1" id="KW-0472">Membrane</keyword>
<protein>
    <submittedName>
        <fullName evidence="2">Uncharacterized protein</fullName>
    </submittedName>
</protein>
<dbReference type="Proteomes" id="UP000002774">
    <property type="component" value="Chromosome"/>
</dbReference>
<dbReference type="HOGENOM" id="CLU_1228772_0_0_10"/>
<dbReference type="STRING" id="714943.Mucpa_2871"/>